<proteinExistence type="inferred from homology"/>
<feature type="region of interest" description="Disordered" evidence="12">
    <location>
        <begin position="239"/>
        <end position="319"/>
    </location>
</feature>
<dbReference type="AlphaFoldDB" id="A0AAY4AN75"/>
<gene>
    <name evidence="14" type="primary">atf4b</name>
</gene>
<dbReference type="CDD" id="cd14692">
    <property type="entry name" value="bZIP_ATF4"/>
    <property type="match status" value="1"/>
</dbReference>
<feature type="domain" description="BZIP" evidence="13">
    <location>
        <begin position="297"/>
        <end position="360"/>
    </location>
</feature>
<evidence type="ECO:0000256" key="5">
    <source>
        <dbReference type="ARBA" id="ARBA00023015"/>
    </source>
</evidence>
<keyword evidence="10" id="KW-0539">Nucleus</keyword>
<dbReference type="PROSITE" id="PS00036">
    <property type="entry name" value="BZIP_BASIC"/>
    <property type="match status" value="1"/>
</dbReference>
<protein>
    <recommendedName>
        <fullName evidence="3">Cyclic AMP-dependent transcription factor ATF-4</fullName>
    </recommendedName>
    <alternativeName>
        <fullName evidence="11">Activating transcription factor 4</fullName>
    </alternativeName>
</protein>
<dbReference type="GO" id="GO:0042981">
    <property type="term" value="P:regulation of apoptotic process"/>
    <property type="evidence" value="ECO:0007669"/>
    <property type="project" value="UniProtKB-ARBA"/>
</dbReference>
<dbReference type="GO" id="GO:0001228">
    <property type="term" value="F:DNA-binding transcription activator activity, RNA polymerase II-specific"/>
    <property type="evidence" value="ECO:0007669"/>
    <property type="project" value="TreeGrafter"/>
</dbReference>
<dbReference type="Ensembl" id="ENSDCDT00010010797.1">
    <property type="protein sequence ID" value="ENSDCDP00010010298.1"/>
    <property type="gene ID" value="ENSDCDG00010004573.1"/>
</dbReference>
<dbReference type="PANTHER" id="PTHR13044:SF2">
    <property type="entry name" value="CYCLIC AMP-DEPENDENT TRANSCRIPTION FACTOR ATF-4"/>
    <property type="match status" value="1"/>
</dbReference>
<feature type="compositionally biased region" description="Pro residues" evidence="12">
    <location>
        <begin position="273"/>
        <end position="287"/>
    </location>
</feature>
<evidence type="ECO:0000256" key="4">
    <source>
        <dbReference type="ARBA" id="ARBA00022491"/>
    </source>
</evidence>
<dbReference type="InterPro" id="IPR046347">
    <property type="entry name" value="bZIP_sf"/>
</dbReference>
<evidence type="ECO:0000256" key="11">
    <source>
        <dbReference type="ARBA" id="ARBA00032136"/>
    </source>
</evidence>
<feature type="compositionally biased region" description="Basic and acidic residues" evidence="12">
    <location>
        <begin position="295"/>
        <end position="306"/>
    </location>
</feature>
<sequence>MTMTSQFTLEDMAQLWGPSYLTVDPMGSLLDQDEMVLPAEGVSPPLACVSTSPLSSLSPPSSPGNPQLCDKERDALLPLPWLAADELTNSHVGASSVKEDAFSGMEWMAERMDLSDLDLDSFLGSCEPEDPPSSPEDLVASLESLETLPSPESEVVLLADAPAQVPDVQTELEIKSEPPSPVPSPSILPPPSPACTFDLCSEVDVSEKVSIVEVPQVPRIVLSLSPTRIVLVLAPKQEEGVSARTVAATPVPDFSDSDRSSDSGSPASRTRPGPSPVPDSRPAPELPAKPGKVKTRVEKKQRKMEQNKTAATRYRQKKRAEQEALQTECTQLEQRNRQLIEKAGSITKEIQYLKDLMDEVRQAVRRKVESVSG</sequence>
<dbReference type="GO" id="GO:1990589">
    <property type="term" value="C:ATF4-CREB1 transcription factor complex"/>
    <property type="evidence" value="ECO:0007669"/>
    <property type="project" value="TreeGrafter"/>
</dbReference>
<keyword evidence="5" id="KW-0805">Transcription regulation</keyword>
<dbReference type="GO" id="GO:1990590">
    <property type="term" value="C:ATF1-ATF4 transcription factor complex"/>
    <property type="evidence" value="ECO:0007669"/>
    <property type="project" value="TreeGrafter"/>
</dbReference>
<comment type="similarity">
    <text evidence="2">Belongs to the bZIP family.</text>
</comment>
<dbReference type="SUPFAM" id="SSF57959">
    <property type="entry name" value="Leucine zipper domain"/>
    <property type="match status" value="1"/>
</dbReference>
<dbReference type="PROSITE" id="PS50217">
    <property type="entry name" value="BZIP"/>
    <property type="match status" value="1"/>
</dbReference>
<dbReference type="GO" id="GO:0000977">
    <property type="term" value="F:RNA polymerase II transcription regulatory region sequence-specific DNA binding"/>
    <property type="evidence" value="ECO:0007669"/>
    <property type="project" value="TreeGrafter"/>
</dbReference>
<keyword evidence="7" id="KW-0238">DNA-binding</keyword>
<evidence type="ECO:0000256" key="8">
    <source>
        <dbReference type="ARBA" id="ARBA00023159"/>
    </source>
</evidence>
<keyword evidence="6" id="KW-0090">Biological rhythms</keyword>
<comment type="subcellular location">
    <subcellularLocation>
        <location evidence="1">Nucleus</location>
    </subcellularLocation>
</comment>
<evidence type="ECO:0000256" key="3">
    <source>
        <dbReference type="ARBA" id="ARBA00018846"/>
    </source>
</evidence>
<accession>A0AAY4AN75</accession>
<evidence type="ECO:0000259" key="13">
    <source>
        <dbReference type="PROSITE" id="PS50217"/>
    </source>
</evidence>
<organism evidence="14 15">
    <name type="scientific">Denticeps clupeoides</name>
    <name type="common">denticle herring</name>
    <dbReference type="NCBI Taxonomy" id="299321"/>
    <lineage>
        <taxon>Eukaryota</taxon>
        <taxon>Metazoa</taxon>
        <taxon>Chordata</taxon>
        <taxon>Craniata</taxon>
        <taxon>Vertebrata</taxon>
        <taxon>Euteleostomi</taxon>
        <taxon>Actinopterygii</taxon>
        <taxon>Neopterygii</taxon>
        <taxon>Teleostei</taxon>
        <taxon>Clupei</taxon>
        <taxon>Clupeiformes</taxon>
        <taxon>Denticipitoidei</taxon>
        <taxon>Denticipitidae</taxon>
        <taxon>Denticeps</taxon>
    </lineage>
</organism>
<evidence type="ECO:0000256" key="6">
    <source>
        <dbReference type="ARBA" id="ARBA00023108"/>
    </source>
</evidence>
<dbReference type="GeneTree" id="ENSGT00530000063801"/>
<evidence type="ECO:0000313" key="14">
    <source>
        <dbReference type="Ensembl" id="ENSDCDP00010010298.1"/>
    </source>
</evidence>
<reference evidence="14 15" key="1">
    <citation type="submission" date="2020-06" db="EMBL/GenBank/DDBJ databases">
        <authorList>
            <consortium name="Wellcome Sanger Institute Data Sharing"/>
        </authorList>
    </citation>
    <scope>NUCLEOTIDE SEQUENCE [LARGE SCALE GENOMIC DNA]</scope>
</reference>
<dbReference type="InterPro" id="IPR004827">
    <property type="entry name" value="bZIP"/>
</dbReference>
<evidence type="ECO:0000256" key="9">
    <source>
        <dbReference type="ARBA" id="ARBA00023163"/>
    </source>
</evidence>
<reference evidence="14" key="3">
    <citation type="submission" date="2025-09" db="UniProtKB">
        <authorList>
            <consortium name="Ensembl"/>
        </authorList>
    </citation>
    <scope>IDENTIFICATION</scope>
</reference>
<evidence type="ECO:0000313" key="15">
    <source>
        <dbReference type="Proteomes" id="UP000694580"/>
    </source>
</evidence>
<dbReference type="FunFam" id="1.20.5.170:FF:000021">
    <property type="entry name" value="Cyclic AMP-dependent transcription factor ATF-4"/>
    <property type="match status" value="1"/>
</dbReference>
<evidence type="ECO:0000256" key="10">
    <source>
        <dbReference type="ARBA" id="ARBA00023242"/>
    </source>
</evidence>
<evidence type="ECO:0000256" key="7">
    <source>
        <dbReference type="ARBA" id="ARBA00023125"/>
    </source>
</evidence>
<dbReference type="PANTHER" id="PTHR13044">
    <property type="entry name" value="ACTIVATING TRANSCRIPTION FACTOR ATF 4/5"/>
    <property type="match status" value="1"/>
</dbReference>
<dbReference type="Pfam" id="PF00170">
    <property type="entry name" value="bZIP_1"/>
    <property type="match status" value="1"/>
</dbReference>
<dbReference type="GO" id="GO:0048511">
    <property type="term" value="P:rhythmic process"/>
    <property type="evidence" value="ECO:0007669"/>
    <property type="project" value="UniProtKB-KW"/>
</dbReference>
<evidence type="ECO:0000256" key="2">
    <source>
        <dbReference type="ARBA" id="ARBA00007163"/>
    </source>
</evidence>
<evidence type="ECO:0000256" key="1">
    <source>
        <dbReference type="ARBA" id="ARBA00004123"/>
    </source>
</evidence>
<dbReference type="SMART" id="SM00338">
    <property type="entry name" value="BRLZ"/>
    <property type="match status" value="1"/>
</dbReference>
<evidence type="ECO:0000256" key="12">
    <source>
        <dbReference type="SAM" id="MobiDB-lite"/>
    </source>
</evidence>
<keyword evidence="15" id="KW-1185">Reference proteome</keyword>
<name>A0AAY4AN75_9TELE</name>
<keyword evidence="8" id="KW-0010">Activator</keyword>
<keyword evidence="9" id="KW-0804">Transcription</keyword>
<keyword evidence="4" id="KW-0678">Repressor</keyword>
<reference evidence="14" key="2">
    <citation type="submission" date="2025-08" db="UniProtKB">
        <authorList>
            <consortium name="Ensembl"/>
        </authorList>
    </citation>
    <scope>IDENTIFICATION</scope>
</reference>
<dbReference type="Gene3D" id="1.20.5.170">
    <property type="match status" value="1"/>
</dbReference>
<dbReference type="Proteomes" id="UP000694580">
    <property type="component" value="Chromosome 7"/>
</dbReference>